<dbReference type="InterPro" id="IPR018108">
    <property type="entry name" value="MCP_transmembrane"/>
</dbReference>
<protein>
    <submittedName>
        <fullName evidence="12">Uncharacterized protein</fullName>
    </submittedName>
</protein>
<feature type="repeat" description="Solcar" evidence="9">
    <location>
        <begin position="223"/>
        <end position="307"/>
    </location>
</feature>
<dbReference type="GO" id="GO:0005778">
    <property type="term" value="C:peroxisomal membrane"/>
    <property type="evidence" value="ECO:0007669"/>
    <property type="project" value="UniProtKB-SubCell"/>
</dbReference>
<dbReference type="GO" id="GO:0051724">
    <property type="term" value="F:NAD transmembrane transporter activity"/>
    <property type="evidence" value="ECO:0007669"/>
    <property type="project" value="TreeGrafter"/>
</dbReference>
<keyword evidence="7 9" id="KW-0472">Membrane</keyword>
<feature type="region of interest" description="Disordered" evidence="11">
    <location>
        <begin position="145"/>
        <end position="170"/>
    </location>
</feature>
<dbReference type="PANTHER" id="PTHR45939:SF5">
    <property type="entry name" value="PEROXISOMAL MEMBRANE PROTEIN PMP34"/>
    <property type="match status" value="1"/>
</dbReference>
<keyword evidence="3 10" id="KW-0813">Transport</keyword>
<keyword evidence="8" id="KW-0576">Peroxisome</keyword>
<evidence type="ECO:0000256" key="5">
    <source>
        <dbReference type="ARBA" id="ARBA00022737"/>
    </source>
</evidence>
<dbReference type="PANTHER" id="PTHR45939">
    <property type="entry name" value="PEROXISOMAL MEMBRANE PROTEIN PMP34-RELATED"/>
    <property type="match status" value="1"/>
</dbReference>
<dbReference type="GO" id="GO:0080122">
    <property type="term" value="F:AMP transmembrane transporter activity"/>
    <property type="evidence" value="ECO:0007669"/>
    <property type="project" value="TreeGrafter"/>
</dbReference>
<comment type="subcellular location">
    <subcellularLocation>
        <location evidence="1">Peroxisome membrane</location>
        <topology evidence="1">Multi-pass membrane protein</topology>
    </subcellularLocation>
</comment>
<evidence type="ECO:0000256" key="3">
    <source>
        <dbReference type="ARBA" id="ARBA00022448"/>
    </source>
</evidence>
<dbReference type="SUPFAM" id="SSF103506">
    <property type="entry name" value="Mitochondrial carrier"/>
    <property type="match status" value="1"/>
</dbReference>
<evidence type="ECO:0000256" key="8">
    <source>
        <dbReference type="ARBA" id="ARBA00023140"/>
    </source>
</evidence>
<name>A0A7S1C908_9STRA</name>
<reference evidence="12" key="1">
    <citation type="submission" date="2021-01" db="EMBL/GenBank/DDBJ databases">
        <authorList>
            <person name="Corre E."/>
            <person name="Pelletier E."/>
            <person name="Niang G."/>
            <person name="Scheremetjew M."/>
            <person name="Finn R."/>
            <person name="Kale V."/>
            <person name="Holt S."/>
            <person name="Cochrane G."/>
            <person name="Meng A."/>
            <person name="Brown T."/>
            <person name="Cohen L."/>
        </authorList>
    </citation>
    <scope>NUCLEOTIDE SEQUENCE</scope>
    <source>
        <strain evidence="12">Ms1</strain>
    </source>
</reference>
<dbReference type="GO" id="GO:0015230">
    <property type="term" value="F:FAD transmembrane transporter activity"/>
    <property type="evidence" value="ECO:0007669"/>
    <property type="project" value="TreeGrafter"/>
</dbReference>
<comment type="similarity">
    <text evidence="2 10">Belongs to the mitochondrial carrier (TC 2.A.29) family.</text>
</comment>
<organism evidence="12">
    <name type="scientific">Bicosoecida sp. CB-2014</name>
    <dbReference type="NCBI Taxonomy" id="1486930"/>
    <lineage>
        <taxon>Eukaryota</taxon>
        <taxon>Sar</taxon>
        <taxon>Stramenopiles</taxon>
        <taxon>Bigyra</taxon>
        <taxon>Opalozoa</taxon>
        <taxon>Bicosoecida</taxon>
    </lineage>
</organism>
<dbReference type="PROSITE" id="PS50920">
    <property type="entry name" value="SOLCAR"/>
    <property type="match status" value="3"/>
</dbReference>
<dbReference type="EMBL" id="HBFS01006157">
    <property type="protein sequence ID" value="CAD8910952.1"/>
    <property type="molecule type" value="Transcribed_RNA"/>
</dbReference>
<dbReference type="AlphaFoldDB" id="A0A7S1C908"/>
<sequence>MSGSSAPPSATEHSLAGMTASTIALSMTFPLDAIRSRLQADESEKGHRGPLSVLMEAHRSPEGLAGLYQGIGANLKIMAASQAVYFWWYNKLKGRYERGAGRAVGVVENLALAYIAGAINASLTCPLWAAALRLKLEGKKREAAAAAADGGDDGSSDVEGLERDGDDAAPEPGILSMLKTMVDEDGVRGLYKGLGPALVLCTNPAIQFLCYEQLRRRLAADRPTGAQAFMLGLIAKAVATVVTYPVQVMQVREQNAKAGQPRGFKLAASILKHEGVGGFYKGMSSKLLQTCLQSALLFNIYEKLLRVVVLVLRRGKA</sequence>
<evidence type="ECO:0000256" key="11">
    <source>
        <dbReference type="SAM" id="MobiDB-lite"/>
    </source>
</evidence>
<dbReference type="GO" id="GO:0044610">
    <property type="term" value="F:FMN transmembrane transporter activity"/>
    <property type="evidence" value="ECO:0007669"/>
    <property type="project" value="TreeGrafter"/>
</dbReference>
<keyword evidence="4 9" id="KW-0812">Transmembrane</keyword>
<dbReference type="GO" id="GO:0005347">
    <property type="term" value="F:ATP transmembrane transporter activity"/>
    <property type="evidence" value="ECO:0007669"/>
    <property type="project" value="TreeGrafter"/>
</dbReference>
<keyword evidence="6" id="KW-1133">Transmembrane helix</keyword>
<gene>
    <name evidence="12" type="ORF">BSP0115_LOCUS4157</name>
</gene>
<evidence type="ECO:0000313" key="12">
    <source>
        <dbReference type="EMBL" id="CAD8910952.1"/>
    </source>
</evidence>
<evidence type="ECO:0000256" key="1">
    <source>
        <dbReference type="ARBA" id="ARBA00004585"/>
    </source>
</evidence>
<evidence type="ECO:0000256" key="2">
    <source>
        <dbReference type="ARBA" id="ARBA00006375"/>
    </source>
</evidence>
<proteinExistence type="inferred from homology"/>
<evidence type="ECO:0000256" key="7">
    <source>
        <dbReference type="ARBA" id="ARBA00023136"/>
    </source>
</evidence>
<evidence type="ECO:0000256" key="10">
    <source>
        <dbReference type="RuleBase" id="RU000488"/>
    </source>
</evidence>
<dbReference type="InterPro" id="IPR023395">
    <property type="entry name" value="MCP_dom_sf"/>
</dbReference>
<accession>A0A7S1C908</accession>
<dbReference type="GO" id="GO:0015228">
    <property type="term" value="F:coenzyme A transmembrane transporter activity"/>
    <property type="evidence" value="ECO:0007669"/>
    <property type="project" value="TreeGrafter"/>
</dbReference>
<feature type="repeat" description="Solcar" evidence="9">
    <location>
        <begin position="8"/>
        <end position="95"/>
    </location>
</feature>
<dbReference type="GO" id="GO:0015217">
    <property type="term" value="F:ADP transmembrane transporter activity"/>
    <property type="evidence" value="ECO:0007669"/>
    <property type="project" value="TreeGrafter"/>
</dbReference>
<dbReference type="Pfam" id="PF00153">
    <property type="entry name" value="Mito_carr"/>
    <property type="match status" value="3"/>
</dbReference>
<evidence type="ECO:0000256" key="4">
    <source>
        <dbReference type="ARBA" id="ARBA00022692"/>
    </source>
</evidence>
<keyword evidence="5" id="KW-0677">Repeat</keyword>
<feature type="repeat" description="Solcar" evidence="9">
    <location>
        <begin position="104"/>
        <end position="217"/>
    </location>
</feature>
<evidence type="ECO:0000256" key="9">
    <source>
        <dbReference type="PROSITE-ProRule" id="PRU00282"/>
    </source>
</evidence>
<dbReference type="Gene3D" id="1.50.40.10">
    <property type="entry name" value="Mitochondrial carrier domain"/>
    <property type="match status" value="1"/>
</dbReference>
<evidence type="ECO:0000256" key="6">
    <source>
        <dbReference type="ARBA" id="ARBA00022989"/>
    </source>
</evidence>
<dbReference type="InterPro" id="IPR052217">
    <property type="entry name" value="Mito/Peroxisomal_Carrier"/>
</dbReference>